<protein>
    <recommendedName>
        <fullName evidence="10">Elongation of very long chain fatty acids protein</fullName>
        <ecNumber evidence="10">2.3.1.199</ecNumber>
    </recommendedName>
    <alternativeName>
        <fullName evidence="10">Very-long-chain 3-oxoacyl-CoA synthase</fullName>
    </alternativeName>
</protein>
<dbReference type="PANTHER" id="PTHR11157">
    <property type="entry name" value="FATTY ACID ACYL TRANSFERASE-RELATED"/>
    <property type="match status" value="1"/>
</dbReference>
<keyword evidence="4 10" id="KW-0812">Transmembrane</keyword>
<organism evidence="12 13">
    <name type="scientific">Cloeon dipterum</name>
    <dbReference type="NCBI Taxonomy" id="197152"/>
    <lineage>
        <taxon>Eukaryota</taxon>
        <taxon>Metazoa</taxon>
        <taxon>Ecdysozoa</taxon>
        <taxon>Arthropoda</taxon>
        <taxon>Hexapoda</taxon>
        <taxon>Insecta</taxon>
        <taxon>Pterygota</taxon>
        <taxon>Palaeoptera</taxon>
        <taxon>Ephemeroptera</taxon>
        <taxon>Pisciforma</taxon>
        <taxon>Baetidae</taxon>
        <taxon>Cloeon</taxon>
    </lineage>
</organism>
<evidence type="ECO:0000256" key="4">
    <source>
        <dbReference type="ARBA" id="ARBA00022692"/>
    </source>
</evidence>
<feature type="transmembrane region" description="Helical" evidence="10">
    <location>
        <begin position="372"/>
        <end position="389"/>
    </location>
</feature>
<feature type="transmembrane region" description="Helical" evidence="10">
    <location>
        <begin position="166"/>
        <end position="185"/>
    </location>
</feature>
<gene>
    <name evidence="12" type="ORF">CLODIP_2_CD13962</name>
</gene>
<feature type="coiled-coil region" evidence="11">
    <location>
        <begin position="390"/>
        <end position="417"/>
    </location>
</feature>
<evidence type="ECO:0000256" key="7">
    <source>
        <dbReference type="ARBA" id="ARBA00023098"/>
    </source>
</evidence>
<keyword evidence="9 10" id="KW-0275">Fatty acid biosynthesis</keyword>
<keyword evidence="2 10" id="KW-0444">Lipid biosynthesis</keyword>
<keyword evidence="6 10" id="KW-1133">Transmembrane helix</keyword>
<accession>A0A8S1DAM6</accession>
<dbReference type="GO" id="GO:0034626">
    <property type="term" value="P:fatty acid elongation, polyunsaturated fatty acid"/>
    <property type="evidence" value="ECO:0007669"/>
    <property type="project" value="TreeGrafter"/>
</dbReference>
<comment type="subcellular location">
    <subcellularLocation>
        <location evidence="1">Membrane</location>
        <topology evidence="1">Multi-pass membrane protein</topology>
    </subcellularLocation>
</comment>
<evidence type="ECO:0000256" key="9">
    <source>
        <dbReference type="ARBA" id="ARBA00023160"/>
    </source>
</evidence>
<proteinExistence type="inferred from homology"/>
<feature type="transmembrane region" description="Helical" evidence="10">
    <location>
        <begin position="206"/>
        <end position="222"/>
    </location>
</feature>
<dbReference type="OrthoDB" id="434092at2759"/>
<keyword evidence="8 10" id="KW-0472">Membrane</keyword>
<dbReference type="GO" id="GO:0030148">
    <property type="term" value="P:sphingolipid biosynthetic process"/>
    <property type="evidence" value="ECO:0007669"/>
    <property type="project" value="TreeGrafter"/>
</dbReference>
<dbReference type="EMBL" id="CADEPI010000144">
    <property type="protein sequence ID" value="CAB3377379.1"/>
    <property type="molecule type" value="Genomic_DNA"/>
</dbReference>
<dbReference type="Proteomes" id="UP000494165">
    <property type="component" value="Unassembled WGS sequence"/>
</dbReference>
<keyword evidence="3 10" id="KW-0808">Transferase</keyword>
<evidence type="ECO:0000256" key="11">
    <source>
        <dbReference type="SAM" id="Coils"/>
    </source>
</evidence>
<evidence type="ECO:0000313" key="12">
    <source>
        <dbReference type="EMBL" id="CAB3377379.1"/>
    </source>
</evidence>
<dbReference type="GO" id="GO:0019367">
    <property type="term" value="P:fatty acid elongation, saturated fatty acid"/>
    <property type="evidence" value="ECO:0007669"/>
    <property type="project" value="TreeGrafter"/>
</dbReference>
<feature type="transmembrane region" description="Helical" evidence="10">
    <location>
        <begin position="255"/>
        <end position="274"/>
    </location>
</feature>
<evidence type="ECO:0000256" key="8">
    <source>
        <dbReference type="ARBA" id="ARBA00023136"/>
    </source>
</evidence>
<evidence type="ECO:0000256" key="3">
    <source>
        <dbReference type="ARBA" id="ARBA00022679"/>
    </source>
</evidence>
<evidence type="ECO:0000256" key="10">
    <source>
        <dbReference type="RuleBase" id="RU361115"/>
    </source>
</evidence>
<dbReference type="GO" id="GO:0009922">
    <property type="term" value="F:fatty acid elongase activity"/>
    <property type="evidence" value="ECO:0007669"/>
    <property type="project" value="UniProtKB-EC"/>
</dbReference>
<dbReference type="GO" id="GO:0034625">
    <property type="term" value="P:fatty acid elongation, monounsaturated fatty acid"/>
    <property type="evidence" value="ECO:0007669"/>
    <property type="project" value="TreeGrafter"/>
</dbReference>
<dbReference type="GO" id="GO:0042761">
    <property type="term" value="P:very long-chain fatty acid biosynthetic process"/>
    <property type="evidence" value="ECO:0007669"/>
    <property type="project" value="TreeGrafter"/>
</dbReference>
<evidence type="ECO:0000256" key="5">
    <source>
        <dbReference type="ARBA" id="ARBA00022832"/>
    </source>
</evidence>
<keyword evidence="5 10" id="KW-0276">Fatty acid metabolism</keyword>
<dbReference type="InterPro" id="IPR002076">
    <property type="entry name" value="ELO_fam"/>
</dbReference>
<dbReference type="PANTHER" id="PTHR11157:SF153">
    <property type="entry name" value="ELONGATION OF VERY LONG CHAIN FATTY ACIDS PROTEIN"/>
    <property type="match status" value="1"/>
</dbReference>
<dbReference type="Pfam" id="PF01151">
    <property type="entry name" value="ELO"/>
    <property type="match status" value="1"/>
</dbReference>
<dbReference type="AlphaFoldDB" id="A0A8S1DAM6"/>
<evidence type="ECO:0000256" key="2">
    <source>
        <dbReference type="ARBA" id="ARBA00022516"/>
    </source>
</evidence>
<evidence type="ECO:0000256" key="6">
    <source>
        <dbReference type="ARBA" id="ARBA00022989"/>
    </source>
</evidence>
<evidence type="ECO:0000313" key="13">
    <source>
        <dbReference type="Proteomes" id="UP000494165"/>
    </source>
</evidence>
<keyword evidence="11" id="KW-0175">Coiled coil</keyword>
<reference evidence="12 13" key="1">
    <citation type="submission" date="2020-04" db="EMBL/GenBank/DDBJ databases">
        <authorList>
            <person name="Alioto T."/>
            <person name="Alioto T."/>
            <person name="Gomez Garrido J."/>
        </authorList>
    </citation>
    <scope>NUCLEOTIDE SEQUENCE [LARGE SCALE GENOMIC DNA]</scope>
</reference>
<name>A0A8S1DAM6_9INSE</name>
<keyword evidence="13" id="KW-1185">Reference proteome</keyword>
<feature type="transmembrane region" description="Helical" evidence="10">
    <location>
        <begin position="310"/>
        <end position="328"/>
    </location>
</feature>
<evidence type="ECO:0000256" key="1">
    <source>
        <dbReference type="ARBA" id="ARBA00004141"/>
    </source>
</evidence>
<keyword evidence="7 10" id="KW-0443">Lipid metabolism</keyword>
<sequence>MCIYICYHEARRGRRRGRRAGSLSLGLGGWALGRRGEQRGQLQGGCVVAALEAAVQAAAALAALVAAVRLDVEVEEEAEEDARVHHQEGRDQLGVAAVREECVRRMHEHHQELHLRIKQRPASGLQPTPQTLGGLQDAPEAGFVGAAKRYWHLVFTELADPRTNDWLLISSPLPGLTIIACYLIFCLKVGPKFMENRKPFQLKNTLIVYNALQVYASVWLFWEACEGAWLSTYSWRCQPVDPSTSPEAMRVARGVWIYFILKITELLDTVFFVLRKKQNQISFLHLYHHTVMPMISWGCTKYYPGGHGTFIGFINTFVHIIMYAYYLLSALGPQLQKYLWWKKYITRMQMAQFCMAFLHNTQLLFYDCGFPRWTAFLTLPNAIFFYYLFNDFYQQAYKEKQARLKAASDAAAALAKNGAAKANGKTRLKAE</sequence>
<comment type="similarity">
    <text evidence="10">Belongs to the ELO family.</text>
</comment>
<dbReference type="GO" id="GO:0005789">
    <property type="term" value="C:endoplasmic reticulum membrane"/>
    <property type="evidence" value="ECO:0007669"/>
    <property type="project" value="TreeGrafter"/>
</dbReference>
<comment type="caution">
    <text evidence="12">The sequence shown here is derived from an EMBL/GenBank/DDBJ whole genome shotgun (WGS) entry which is preliminary data.</text>
</comment>
<dbReference type="EC" id="2.3.1.199" evidence="10"/>
<comment type="catalytic activity">
    <reaction evidence="10">
        <text>a very-long-chain acyl-CoA + malonyl-CoA + H(+) = a very-long-chain 3-oxoacyl-CoA + CO2 + CoA</text>
        <dbReference type="Rhea" id="RHEA:32727"/>
        <dbReference type="ChEBI" id="CHEBI:15378"/>
        <dbReference type="ChEBI" id="CHEBI:16526"/>
        <dbReference type="ChEBI" id="CHEBI:57287"/>
        <dbReference type="ChEBI" id="CHEBI:57384"/>
        <dbReference type="ChEBI" id="CHEBI:90725"/>
        <dbReference type="ChEBI" id="CHEBI:90736"/>
        <dbReference type="EC" id="2.3.1.199"/>
    </reaction>
</comment>